<dbReference type="PANTHER" id="PTHR38459:SF5">
    <property type="entry name" value="CELL WALL TEICHOIC ACID GLYCOSYLATION PROTEIN GTCA"/>
    <property type="match status" value="1"/>
</dbReference>
<evidence type="ECO:0000256" key="4">
    <source>
        <dbReference type="ARBA" id="ARBA00022989"/>
    </source>
</evidence>
<gene>
    <name evidence="8" type="ORF">FHL02_10200</name>
</gene>
<dbReference type="EMBL" id="VDFM01000016">
    <property type="protein sequence ID" value="MQS53391.1"/>
    <property type="molecule type" value="Genomic_DNA"/>
</dbReference>
<evidence type="ECO:0000256" key="1">
    <source>
        <dbReference type="ARBA" id="ARBA00004141"/>
    </source>
</evidence>
<evidence type="ECO:0000256" key="6">
    <source>
        <dbReference type="SAM" id="Phobius"/>
    </source>
</evidence>
<dbReference type="AlphaFoldDB" id="A0A5P0ZJV4"/>
<dbReference type="OrthoDB" id="361483at2"/>
<proteinExistence type="inferred from homology"/>
<dbReference type="RefSeq" id="WP_153383855.1">
    <property type="nucleotide sequence ID" value="NZ_VDFM01000016.1"/>
</dbReference>
<dbReference type="InterPro" id="IPR051401">
    <property type="entry name" value="GtrA_CellWall_Glycosyl"/>
</dbReference>
<reference evidence="8 9" key="1">
    <citation type="journal article" date="2019" name="Syst. Appl. Microbiol.">
        <title>Polyphasic characterization of two novel Lactobacillus spp. isolated from blown salami packages: Description of Lactobacillus halodurans sp. nov. and Lactobacillus salsicarnum sp. nov.</title>
        <authorList>
            <person name="Schuster J.A."/>
            <person name="Klingl A."/>
            <person name="Vogel R.F."/>
            <person name="Ehrmann M.A."/>
        </authorList>
    </citation>
    <scope>NUCLEOTIDE SEQUENCE [LARGE SCALE GENOMIC DNA]</scope>
    <source>
        <strain evidence="8 9">TMW 1.2118</strain>
    </source>
</reference>
<evidence type="ECO:0000256" key="2">
    <source>
        <dbReference type="ARBA" id="ARBA00009399"/>
    </source>
</evidence>
<feature type="transmembrane region" description="Helical" evidence="6">
    <location>
        <begin position="46"/>
        <end position="64"/>
    </location>
</feature>
<evidence type="ECO:0000259" key="7">
    <source>
        <dbReference type="Pfam" id="PF04138"/>
    </source>
</evidence>
<organism evidence="8 9">
    <name type="scientific">Companilactobacillus mishanensis</name>
    <dbReference type="NCBI Taxonomy" id="2486008"/>
    <lineage>
        <taxon>Bacteria</taxon>
        <taxon>Bacillati</taxon>
        <taxon>Bacillota</taxon>
        <taxon>Bacilli</taxon>
        <taxon>Lactobacillales</taxon>
        <taxon>Lactobacillaceae</taxon>
        <taxon>Companilactobacillus</taxon>
    </lineage>
</organism>
<evidence type="ECO:0000313" key="9">
    <source>
        <dbReference type="Proteomes" id="UP000380386"/>
    </source>
</evidence>
<comment type="caution">
    <text evidence="8">The sequence shown here is derived from an EMBL/GenBank/DDBJ whole genome shotgun (WGS) entry which is preliminary data.</text>
</comment>
<dbReference type="PANTHER" id="PTHR38459">
    <property type="entry name" value="PROPHAGE BACTOPRENOL-LINKED GLUCOSE TRANSLOCASE HOMOLOG"/>
    <property type="match status" value="1"/>
</dbReference>
<keyword evidence="3 6" id="KW-0812">Transmembrane</keyword>
<dbReference type="GO" id="GO:0005886">
    <property type="term" value="C:plasma membrane"/>
    <property type="evidence" value="ECO:0007669"/>
    <property type="project" value="TreeGrafter"/>
</dbReference>
<comment type="subcellular location">
    <subcellularLocation>
        <location evidence="1">Membrane</location>
        <topology evidence="1">Multi-pass membrane protein</topology>
    </subcellularLocation>
</comment>
<comment type="similarity">
    <text evidence="2">Belongs to the GtrA family.</text>
</comment>
<dbReference type="Proteomes" id="UP000380386">
    <property type="component" value="Unassembled WGS sequence"/>
</dbReference>
<dbReference type="GO" id="GO:0000271">
    <property type="term" value="P:polysaccharide biosynthetic process"/>
    <property type="evidence" value="ECO:0007669"/>
    <property type="project" value="InterPro"/>
</dbReference>
<protein>
    <submittedName>
        <fullName evidence="8">GtrA family protein</fullName>
    </submittedName>
</protein>
<sequence length="166" mass="18503">MNEQIHAEQRPLAVDNSETGLDEVEPELTNEEPVKTESNGKQAVRYVLWGSISVVVNFITFVSLNHVLHVNYQVANLIACIIGVQVGFWIDREIVFRHKSNSALREMAMFYATRVVTYFVEAGTLWIGVSLLSGDATVTKVCGQVLALTGNFLFSKLVIFKNKVKA</sequence>
<dbReference type="Pfam" id="PF04138">
    <property type="entry name" value="GtrA_DPMS_TM"/>
    <property type="match status" value="1"/>
</dbReference>
<name>A0A5P0ZJV4_9LACO</name>
<evidence type="ECO:0000256" key="3">
    <source>
        <dbReference type="ARBA" id="ARBA00022692"/>
    </source>
</evidence>
<evidence type="ECO:0000256" key="5">
    <source>
        <dbReference type="ARBA" id="ARBA00023136"/>
    </source>
</evidence>
<feature type="domain" description="GtrA/DPMS transmembrane" evidence="7">
    <location>
        <begin position="45"/>
        <end position="160"/>
    </location>
</feature>
<dbReference type="InterPro" id="IPR007267">
    <property type="entry name" value="GtrA_DPMS_TM"/>
</dbReference>
<feature type="transmembrane region" description="Helical" evidence="6">
    <location>
        <begin position="70"/>
        <end position="90"/>
    </location>
</feature>
<evidence type="ECO:0000313" key="8">
    <source>
        <dbReference type="EMBL" id="MQS53391.1"/>
    </source>
</evidence>
<feature type="transmembrane region" description="Helical" evidence="6">
    <location>
        <begin position="111"/>
        <end position="132"/>
    </location>
</feature>
<keyword evidence="4 6" id="KW-1133">Transmembrane helix</keyword>
<feature type="transmembrane region" description="Helical" evidence="6">
    <location>
        <begin position="138"/>
        <end position="159"/>
    </location>
</feature>
<accession>A0A5P0ZJV4</accession>
<keyword evidence="5 6" id="KW-0472">Membrane</keyword>